<feature type="domain" description="AAA+ ATPase" evidence="6">
    <location>
        <begin position="172"/>
        <end position="311"/>
    </location>
</feature>
<dbReference type="InterPro" id="IPR027417">
    <property type="entry name" value="P-loop_NTPase"/>
</dbReference>
<dbReference type="Gene3D" id="3.40.50.300">
    <property type="entry name" value="P-loop containing nucleotide triphosphate hydrolases"/>
    <property type="match status" value="1"/>
</dbReference>
<dbReference type="InterPro" id="IPR057135">
    <property type="entry name" value="At4g27190-like_LRR"/>
</dbReference>
<dbReference type="PRINTS" id="PR00364">
    <property type="entry name" value="DISEASERSIST"/>
</dbReference>
<dbReference type="SUPFAM" id="SSF52540">
    <property type="entry name" value="P-loop containing nucleoside triphosphate hydrolases"/>
    <property type="match status" value="1"/>
</dbReference>
<dbReference type="Pfam" id="PF00931">
    <property type="entry name" value="NB-ARC"/>
    <property type="match status" value="1"/>
</dbReference>
<evidence type="ECO:0000256" key="5">
    <source>
        <dbReference type="SAM" id="Coils"/>
    </source>
</evidence>
<dbReference type="PANTHER" id="PTHR33463:SF198">
    <property type="entry name" value="RPP4C3"/>
    <property type="match status" value="1"/>
</dbReference>
<evidence type="ECO:0000313" key="8">
    <source>
        <dbReference type="Proteomes" id="UP001293593"/>
    </source>
</evidence>
<dbReference type="InterPro" id="IPR050905">
    <property type="entry name" value="Plant_NBS-LRR"/>
</dbReference>
<evidence type="ECO:0000259" key="6">
    <source>
        <dbReference type="SMART" id="SM00382"/>
    </source>
</evidence>
<dbReference type="InterPro" id="IPR032675">
    <property type="entry name" value="LRR_dom_sf"/>
</dbReference>
<dbReference type="Gene3D" id="1.10.8.430">
    <property type="entry name" value="Helical domain of apoptotic protease-activating factors"/>
    <property type="match status" value="1"/>
</dbReference>
<gene>
    <name evidence="7" type="ORF">QN277_005886</name>
</gene>
<sequence>MDLICGLVGKFCDLVIDLSWEQLRYLIFYHRNIDQLNEQLKELTFERSSVQHQIDEAENNVEQIEEKVHHWLGQVDALSEQIQKFHEEESQAKTECNITSCPNPLLRYKLSKRAKAMTEEVGKIFEKRIVGKISYRVPLLSMVELTKIESNERIDSRVRIMNQILEELRNPSVHMIGLCGLGGVGKTTIAKEVAKNQKIFEKVIMVPVSQEMNIEKIQDWIIEKLDMQLNERTEEGKASRLYVRLKKETKMLLILDDLWKELDLGKVGIPFVDVERDGKTNEGCKILLTSRNETLLSKAMKCQTIIRVDVLLEDEAWELFRSIAELSIESSSCDLKSIASEIVQKSGRLPLAIATAAKALKGKNIDGYRDYLARLKHPLARSFTGIREVDTILKLSYEDLSRENKDIFLLSAMLSHDPSIEDLLMNSVGLDILKHTQNMGDARNAIFDIVGKLKSSNLFLDSFSSHHFTMHDVFRDVALSVASVELNAVIVRHSKLDEWPDENDLKCCKRICLQESDICDLPEELHGPLLEFFSLNSKESDLTIPNMFFKSSKKLKVLAITDVNFSSLPSLSFLQKLKALFLHSCLLEDITEIRSLRKLKVLSLAYSKIQRLPVEVAELTSLQMLNLSHCSKLEVIPQKLLSSLKKLEVLYMGNSFNQWKVEESSKVDENASLDELMDLPISSLEIHIPNLSMLPENLFLKMNLRRYRIFIGDRWTWYSNYGASKILKLELKSSIDLMTRLQHLSKGVEDLHLYGSNGQENVLYNLAASGFPCLRHLQIESNYDIKYIVLNSAHQEDAFPILEGLELKNLKAFENLCEGPNEIVFGQLHTLKMESGPAFAEHFNFEYRATKNASDKIFKSLFNKVFVPKLEILELSNLNSLIPLIWDNQLLHNSFNNLKTLTVEKCGFVKLVPLHVMKSLNNLEELHVEDCDMLEIVFDFEDLNDYYKEMESSLVVVPLKKLYLTNLPKLKNVWSNNCQGNISFPSLRSAYVFGCDSLTSIFPVFIGKAARLRNLEEVTVRFCDMLEIVFDFEDLNDYYKEMKSSSVVVPLKKLDLADLPKLKNVWSDHYQGNASFPSLRSVKVYHCKSLTSIFPASIAKGMLCDLEALEIHGCGVDVIVAKDQVLESVAVTFEFPRLTSLLLSSLPNLKNFYPQKHTLEWPHLNKLSIQCCDELEIFEKEVLGSSKIYEEENMQDSKYPLLSHDKVIGNLEGLGLQGKEVEKIGSSRFLMYHFPKLKRLHLSLQKKPSFTFWEWSLNLGELKLSGDFEKALGGDNVAALAAHFPQLTLEKISIMGSLSPSLVSSPNLTHLNVKQCNEWATLMTSSIAQSLVHLTHLSISDCDQMEEIITKQEGEDDGDKEILFRKLEFLELGDLPRLKRFCGSNYTFKFLLLDQLIIKRCPKFKAFSPGLVETPSLKSVQLWEDGTKHHEIWDTNLNKTVYFQRCVTSREVVLDEDDAIMIRNDQYPADCYPKVEILQIEGFVEEWVTFRYTLFERFPKLNELHVKNSSFEKVLGGDNIAALTACFPELTLENISIMGSLSPSLVFSPNLTNLNVTKCHEWTTLMTSSIARSLVHLTHLSISLCYEMEEIIIKDEGEDDGDKEIFFRKLEFLKLDRLPRLKRFCGYNFAFRFPLLKYVTIIECPQLTMFCPGAIHAPQLQSVGMNEFDSCKAIWMTDLNNTIQHLFTFKEVLPTTRSMVINAKNITRIVDVFPNVESLYVESFTDEGVTFPYSSFEKFPKLHWLEVEHCSFEEIFPSQDQIIDFMGKISPLMSLRIAYMDKLKSIWKDDSQLPPIHQNLSYLQVKSCCSLVKLAPSSASFQNLCSLFVSRCHQLIHLATTSTAKSLVSLVRLEINDCKRMEEIVMNDTNEDVQVGITFNQLEEIKLTDMPSLKMFSPQSHTFEFPELEKIKISGCPEMKKLCPGVLKTPKLSKVKIEEHDMKWKDEGDLNKTMEGLSLAKDSINI</sequence>
<comment type="similarity">
    <text evidence="1">Belongs to the disease resistance NB-LRR family.</text>
</comment>
<organism evidence="7 8">
    <name type="scientific">Acacia crassicarpa</name>
    <name type="common">northern wattle</name>
    <dbReference type="NCBI Taxonomy" id="499986"/>
    <lineage>
        <taxon>Eukaryota</taxon>
        <taxon>Viridiplantae</taxon>
        <taxon>Streptophyta</taxon>
        <taxon>Embryophyta</taxon>
        <taxon>Tracheophyta</taxon>
        <taxon>Spermatophyta</taxon>
        <taxon>Magnoliopsida</taxon>
        <taxon>eudicotyledons</taxon>
        <taxon>Gunneridae</taxon>
        <taxon>Pentapetalae</taxon>
        <taxon>rosids</taxon>
        <taxon>fabids</taxon>
        <taxon>Fabales</taxon>
        <taxon>Fabaceae</taxon>
        <taxon>Caesalpinioideae</taxon>
        <taxon>mimosoid clade</taxon>
        <taxon>Acacieae</taxon>
        <taxon>Acacia</taxon>
    </lineage>
</organism>
<dbReference type="SUPFAM" id="SSF52058">
    <property type="entry name" value="L domain-like"/>
    <property type="match status" value="1"/>
</dbReference>
<proteinExistence type="inferred from homology"/>
<dbReference type="EMBL" id="JAWXYG010000011">
    <property type="protein sequence ID" value="KAK4259568.1"/>
    <property type="molecule type" value="Genomic_DNA"/>
</dbReference>
<evidence type="ECO:0000313" key="7">
    <source>
        <dbReference type="EMBL" id="KAK4259568.1"/>
    </source>
</evidence>
<evidence type="ECO:0000256" key="4">
    <source>
        <dbReference type="ARBA" id="ARBA00022840"/>
    </source>
</evidence>
<evidence type="ECO:0000256" key="2">
    <source>
        <dbReference type="ARBA" id="ARBA00022741"/>
    </source>
</evidence>
<dbReference type="GO" id="GO:0043531">
    <property type="term" value="F:ADP binding"/>
    <property type="evidence" value="ECO:0007669"/>
    <property type="project" value="InterPro"/>
</dbReference>
<keyword evidence="2" id="KW-0547">Nucleotide-binding</keyword>
<feature type="coiled-coil region" evidence="5">
    <location>
        <begin position="26"/>
        <end position="95"/>
    </location>
</feature>
<keyword evidence="5" id="KW-0175">Coiled coil</keyword>
<evidence type="ECO:0000256" key="1">
    <source>
        <dbReference type="ARBA" id="ARBA00008894"/>
    </source>
</evidence>
<dbReference type="InterPro" id="IPR003593">
    <property type="entry name" value="AAA+_ATPase"/>
</dbReference>
<protein>
    <recommendedName>
        <fullName evidence="6">AAA+ ATPase domain-containing protein</fullName>
    </recommendedName>
</protein>
<dbReference type="Proteomes" id="UP001293593">
    <property type="component" value="Unassembled WGS sequence"/>
</dbReference>
<dbReference type="PANTHER" id="PTHR33463">
    <property type="entry name" value="NB-ARC DOMAIN-CONTAINING PROTEIN-RELATED"/>
    <property type="match status" value="1"/>
</dbReference>
<dbReference type="SUPFAM" id="SSF52047">
    <property type="entry name" value="RNI-like"/>
    <property type="match status" value="3"/>
</dbReference>
<keyword evidence="8" id="KW-1185">Reference proteome</keyword>
<dbReference type="Gene3D" id="3.80.10.10">
    <property type="entry name" value="Ribonuclease Inhibitor"/>
    <property type="match status" value="7"/>
</dbReference>
<reference evidence="7" key="1">
    <citation type="submission" date="2023-10" db="EMBL/GenBank/DDBJ databases">
        <title>Chromosome-level genome of the transformable northern wattle, Acacia crassicarpa.</title>
        <authorList>
            <person name="Massaro I."/>
            <person name="Sinha N.R."/>
            <person name="Poethig S."/>
            <person name="Leichty A.R."/>
        </authorList>
    </citation>
    <scope>NUCLEOTIDE SEQUENCE</scope>
    <source>
        <strain evidence="7">Acra3RX</strain>
        <tissue evidence="7">Leaf</tissue>
    </source>
</reference>
<comment type="caution">
    <text evidence="7">The sequence shown here is derived from an EMBL/GenBank/DDBJ whole genome shotgun (WGS) entry which is preliminary data.</text>
</comment>
<keyword evidence="4" id="KW-0067">ATP-binding</keyword>
<evidence type="ECO:0000256" key="3">
    <source>
        <dbReference type="ARBA" id="ARBA00022821"/>
    </source>
</evidence>
<keyword evidence="3" id="KW-0611">Plant defense</keyword>
<dbReference type="InterPro" id="IPR002182">
    <property type="entry name" value="NB-ARC"/>
</dbReference>
<accession>A0AAE1MEQ2</accession>
<dbReference type="GO" id="GO:0005524">
    <property type="term" value="F:ATP binding"/>
    <property type="evidence" value="ECO:0007669"/>
    <property type="project" value="UniProtKB-KW"/>
</dbReference>
<dbReference type="InterPro" id="IPR042197">
    <property type="entry name" value="Apaf_helical"/>
</dbReference>
<dbReference type="SMART" id="SM00382">
    <property type="entry name" value="AAA"/>
    <property type="match status" value="1"/>
</dbReference>
<name>A0AAE1MEQ2_9FABA</name>
<dbReference type="GO" id="GO:0006952">
    <property type="term" value="P:defense response"/>
    <property type="evidence" value="ECO:0007669"/>
    <property type="project" value="UniProtKB-KW"/>
</dbReference>
<dbReference type="Pfam" id="PF23247">
    <property type="entry name" value="LRR_RPS2"/>
    <property type="match status" value="5"/>
</dbReference>